<feature type="transmembrane region" description="Helical" evidence="2">
    <location>
        <begin position="72"/>
        <end position="93"/>
    </location>
</feature>
<keyword evidence="2" id="KW-0472">Membrane</keyword>
<feature type="domain" description="DUF1468" evidence="3">
    <location>
        <begin position="42"/>
        <end position="183"/>
    </location>
</feature>
<evidence type="ECO:0000313" key="4">
    <source>
        <dbReference type="EMBL" id="SFU05361.1"/>
    </source>
</evidence>
<dbReference type="OrthoDB" id="5119225at2"/>
<proteinExistence type="predicted"/>
<dbReference type="AlphaFoldDB" id="A0A1I7D175"/>
<dbReference type="STRING" id="1296565.SAMN05660657_05141"/>
<dbReference type="InterPro" id="IPR009936">
    <property type="entry name" value="DUF1468"/>
</dbReference>
<keyword evidence="2" id="KW-0812">Transmembrane</keyword>
<evidence type="ECO:0000259" key="3">
    <source>
        <dbReference type="Pfam" id="PF07331"/>
    </source>
</evidence>
<dbReference type="RefSeq" id="WP_093584133.1">
    <property type="nucleotide sequence ID" value="NZ_FPBA01000030.1"/>
</dbReference>
<protein>
    <submittedName>
        <fullName evidence="4">Putative tricarboxylic transport membrane protein</fullName>
    </submittedName>
</protein>
<dbReference type="Proteomes" id="UP000199546">
    <property type="component" value="Unassembled WGS sequence"/>
</dbReference>
<name>A0A1I7D175_9ACTN</name>
<keyword evidence="5" id="KW-1185">Reference proteome</keyword>
<evidence type="ECO:0000313" key="5">
    <source>
        <dbReference type="Proteomes" id="UP000199546"/>
    </source>
</evidence>
<accession>A0A1I7D175</accession>
<evidence type="ECO:0000256" key="1">
    <source>
        <dbReference type="SAM" id="MobiDB-lite"/>
    </source>
</evidence>
<reference evidence="5" key="1">
    <citation type="submission" date="2016-10" db="EMBL/GenBank/DDBJ databases">
        <authorList>
            <person name="Varghese N."/>
            <person name="Submissions S."/>
        </authorList>
    </citation>
    <scope>NUCLEOTIDE SEQUENCE [LARGE SCALE GENOMIC DNA]</scope>
    <source>
        <strain evidence="5">DSM 46136</strain>
    </source>
</reference>
<feature type="transmembrane region" description="Helical" evidence="2">
    <location>
        <begin position="169"/>
        <end position="191"/>
    </location>
</feature>
<feature type="transmembrane region" description="Helical" evidence="2">
    <location>
        <begin position="113"/>
        <end position="131"/>
    </location>
</feature>
<sequence length="195" mass="19869">MSSGSPDPDVSTRDATGSHAAATGRHPAAPRTGVSRGELAMVVLLGALGLYLLLDAANIAIPGSSNTIGPRFFPYLVGAVVLATALALGFRVLRGDRGPSDDSEDIDPDAPTSWGAVGIIAVAFLGHALLINVVGWPLAVTLMFALVAWALGARGVVRPLLAGGVLSVVVWIVFVKALGVALPGGVLLELATSWF</sequence>
<dbReference type="Pfam" id="PF07331">
    <property type="entry name" value="TctB"/>
    <property type="match status" value="1"/>
</dbReference>
<keyword evidence="2" id="KW-1133">Transmembrane helix</keyword>
<evidence type="ECO:0000256" key="2">
    <source>
        <dbReference type="SAM" id="Phobius"/>
    </source>
</evidence>
<feature type="transmembrane region" description="Helical" evidence="2">
    <location>
        <begin position="138"/>
        <end position="157"/>
    </location>
</feature>
<feature type="transmembrane region" description="Helical" evidence="2">
    <location>
        <begin position="39"/>
        <end position="60"/>
    </location>
</feature>
<dbReference type="EMBL" id="FPBA01000030">
    <property type="protein sequence ID" value="SFU05361.1"/>
    <property type="molecule type" value="Genomic_DNA"/>
</dbReference>
<gene>
    <name evidence="4" type="ORF">SAMN05660657_05141</name>
</gene>
<organism evidence="4 5">
    <name type="scientific">Geodermatophilus amargosae</name>
    <dbReference type="NCBI Taxonomy" id="1296565"/>
    <lineage>
        <taxon>Bacteria</taxon>
        <taxon>Bacillati</taxon>
        <taxon>Actinomycetota</taxon>
        <taxon>Actinomycetes</taxon>
        <taxon>Geodermatophilales</taxon>
        <taxon>Geodermatophilaceae</taxon>
        <taxon>Geodermatophilus</taxon>
    </lineage>
</organism>
<feature type="region of interest" description="Disordered" evidence="1">
    <location>
        <begin position="1"/>
        <end position="31"/>
    </location>
</feature>